<dbReference type="Pfam" id="PF22584">
    <property type="entry name" value="CFAP143"/>
    <property type="match status" value="1"/>
</dbReference>
<dbReference type="GO" id="GO:0005737">
    <property type="term" value="C:cytoplasm"/>
    <property type="evidence" value="ECO:0007669"/>
    <property type="project" value="TreeGrafter"/>
</dbReference>
<keyword evidence="2" id="KW-1185">Reference proteome</keyword>
<sequence>QRATNHLDYMPGQQLGNESYIYRHGHRGLLTHELTSSPPISTTMKDDYCPPQMDVLPGRSEAELPLEPCAPPKGSEKEILEEMSPQAMPMESVSTTHQDYCARDQQLTPLPTTQRHSYYNEQPSSFWLEQARSLPDVSSIRSGKSPFRRNAAFSTPITEYLGLSLPSAPASRQFQPHKQ</sequence>
<evidence type="ECO:0000313" key="1">
    <source>
        <dbReference type="EMBL" id="NXY52146.1"/>
    </source>
</evidence>
<protein>
    <submittedName>
        <fullName evidence="1">SPAG8 protein</fullName>
    </submittedName>
</protein>
<feature type="non-terminal residue" evidence="1">
    <location>
        <position position="1"/>
    </location>
</feature>
<organism evidence="1 2">
    <name type="scientific">Ceuthmochares aereus</name>
    <dbReference type="NCBI Taxonomy" id="1961834"/>
    <lineage>
        <taxon>Eukaryota</taxon>
        <taxon>Metazoa</taxon>
        <taxon>Chordata</taxon>
        <taxon>Craniata</taxon>
        <taxon>Vertebrata</taxon>
        <taxon>Euteleostomi</taxon>
        <taxon>Archelosauria</taxon>
        <taxon>Archosauria</taxon>
        <taxon>Dinosauria</taxon>
        <taxon>Saurischia</taxon>
        <taxon>Theropoda</taxon>
        <taxon>Coelurosauria</taxon>
        <taxon>Aves</taxon>
        <taxon>Neognathae</taxon>
        <taxon>Neoaves</taxon>
        <taxon>Otidimorphae</taxon>
        <taxon>Cuculiformes</taxon>
        <taxon>Cuculidae</taxon>
        <taxon>Ceuthmochares</taxon>
    </lineage>
</organism>
<dbReference type="EMBL" id="VWPQ01021272">
    <property type="protein sequence ID" value="NXY52146.1"/>
    <property type="molecule type" value="Genomic_DNA"/>
</dbReference>
<gene>
    <name evidence="1" type="primary">Spag8</name>
    <name evidence="1" type="ORF">CEUAER_R07392</name>
</gene>
<comment type="caution">
    <text evidence="1">The sequence shown here is derived from an EMBL/GenBank/DDBJ whole genome shotgun (WGS) entry which is preliminary data.</text>
</comment>
<dbReference type="Proteomes" id="UP000519239">
    <property type="component" value="Unassembled WGS sequence"/>
</dbReference>
<feature type="non-terminal residue" evidence="1">
    <location>
        <position position="179"/>
    </location>
</feature>
<reference evidence="1 2" key="1">
    <citation type="submission" date="2019-09" db="EMBL/GenBank/DDBJ databases">
        <title>Bird 10,000 Genomes (B10K) Project - Family phase.</title>
        <authorList>
            <person name="Zhang G."/>
        </authorList>
    </citation>
    <scope>NUCLEOTIDE SEQUENCE [LARGE SCALE GENOMIC DNA]</scope>
    <source>
        <strain evidence="1">B10K-CU-031-02</strain>
        <tissue evidence="1">Muscle</tissue>
    </source>
</reference>
<dbReference type="InterPro" id="IPR026124">
    <property type="entry name" value="Sperm-assoc_Ag8"/>
</dbReference>
<dbReference type="GO" id="GO:0008017">
    <property type="term" value="F:microtubule binding"/>
    <property type="evidence" value="ECO:0007669"/>
    <property type="project" value="InterPro"/>
</dbReference>
<name>A0A7L4KH77_9AVES</name>
<dbReference type="GO" id="GO:0045944">
    <property type="term" value="P:positive regulation of transcription by RNA polymerase II"/>
    <property type="evidence" value="ECO:0007669"/>
    <property type="project" value="TreeGrafter"/>
</dbReference>
<accession>A0A7L4KH77</accession>
<evidence type="ECO:0000313" key="2">
    <source>
        <dbReference type="Proteomes" id="UP000519239"/>
    </source>
</evidence>
<dbReference type="GO" id="GO:0005634">
    <property type="term" value="C:nucleus"/>
    <property type="evidence" value="ECO:0007669"/>
    <property type="project" value="TreeGrafter"/>
</dbReference>
<dbReference type="PANTHER" id="PTHR15510:SF5">
    <property type="entry name" value="SPERM-ASSOCIATED ANTIGEN 8"/>
    <property type="match status" value="1"/>
</dbReference>
<dbReference type="PANTHER" id="PTHR15510">
    <property type="entry name" value="SPERM-ASSOCIATED ANTIGEN 8"/>
    <property type="match status" value="1"/>
</dbReference>
<dbReference type="AlphaFoldDB" id="A0A7L4KH77"/>
<dbReference type="OrthoDB" id="2120499at2759"/>
<proteinExistence type="predicted"/>